<keyword evidence="4 6" id="KW-1133">Transmembrane helix</keyword>
<dbReference type="RefSeq" id="WP_212692081.1">
    <property type="nucleotide sequence ID" value="NZ_CP058561.1"/>
</dbReference>
<evidence type="ECO:0000256" key="5">
    <source>
        <dbReference type="ARBA" id="ARBA00023136"/>
    </source>
</evidence>
<feature type="transmembrane region" description="Helical" evidence="6">
    <location>
        <begin position="189"/>
        <end position="211"/>
    </location>
</feature>
<evidence type="ECO:0000256" key="3">
    <source>
        <dbReference type="ARBA" id="ARBA00022692"/>
    </source>
</evidence>
<dbReference type="KEGG" id="vgu:HYG85_02075"/>
<feature type="transmembrane region" description="Helical" evidence="6">
    <location>
        <begin position="7"/>
        <end position="25"/>
    </location>
</feature>
<accession>A0A8J8M7X1</accession>
<evidence type="ECO:0000313" key="9">
    <source>
        <dbReference type="Proteomes" id="UP000677305"/>
    </source>
</evidence>
<feature type="transmembrane region" description="Helical" evidence="6">
    <location>
        <begin position="407"/>
        <end position="424"/>
    </location>
</feature>
<keyword evidence="2" id="KW-1003">Cell membrane</keyword>
<evidence type="ECO:0000256" key="2">
    <source>
        <dbReference type="ARBA" id="ARBA00022475"/>
    </source>
</evidence>
<gene>
    <name evidence="8" type="ORF">HYG85_02075</name>
</gene>
<comment type="subcellular location">
    <subcellularLocation>
        <location evidence="1">Cell membrane</location>
        <topology evidence="1">Multi-pass membrane protein</topology>
    </subcellularLocation>
</comment>
<feature type="transmembrane region" description="Helical" evidence="6">
    <location>
        <begin position="325"/>
        <end position="343"/>
    </location>
</feature>
<evidence type="ECO:0000256" key="6">
    <source>
        <dbReference type="SAM" id="Phobius"/>
    </source>
</evidence>
<keyword evidence="5 6" id="KW-0472">Membrane</keyword>
<dbReference type="GO" id="GO:0005886">
    <property type="term" value="C:plasma membrane"/>
    <property type="evidence" value="ECO:0007669"/>
    <property type="project" value="UniProtKB-SubCell"/>
</dbReference>
<feature type="transmembrane region" description="Helical" evidence="6">
    <location>
        <begin position="31"/>
        <end position="51"/>
    </location>
</feature>
<evidence type="ECO:0000313" key="8">
    <source>
        <dbReference type="EMBL" id="QUH27765.1"/>
    </source>
</evidence>
<dbReference type="EMBL" id="CP058561">
    <property type="protein sequence ID" value="QUH27765.1"/>
    <property type="molecule type" value="Genomic_DNA"/>
</dbReference>
<organism evidence="8 9">
    <name type="scientific">Vallitalea guaymasensis</name>
    <dbReference type="NCBI Taxonomy" id="1185412"/>
    <lineage>
        <taxon>Bacteria</taxon>
        <taxon>Bacillati</taxon>
        <taxon>Bacillota</taxon>
        <taxon>Clostridia</taxon>
        <taxon>Lachnospirales</taxon>
        <taxon>Vallitaleaceae</taxon>
        <taxon>Vallitalea</taxon>
    </lineage>
</organism>
<dbReference type="PANTHER" id="PTHR43478">
    <property type="entry name" value="NA+/H+ ANTIPORTER-RELATED"/>
    <property type="match status" value="1"/>
</dbReference>
<proteinExistence type="predicted"/>
<dbReference type="Proteomes" id="UP000677305">
    <property type="component" value="Chromosome"/>
</dbReference>
<feature type="transmembrane region" description="Helical" evidence="6">
    <location>
        <begin position="368"/>
        <end position="395"/>
    </location>
</feature>
<name>A0A8J8M7X1_9FIRM</name>
<dbReference type="InterPro" id="IPR018461">
    <property type="entry name" value="Na/H_Antiport_NhaC-like_C"/>
</dbReference>
<feature type="transmembrane region" description="Helical" evidence="6">
    <location>
        <begin position="255"/>
        <end position="273"/>
    </location>
</feature>
<feature type="transmembrane region" description="Helical" evidence="6">
    <location>
        <begin position="146"/>
        <end position="169"/>
    </location>
</feature>
<reference evidence="8 9" key="1">
    <citation type="submission" date="2020-07" db="EMBL/GenBank/DDBJ databases">
        <title>Vallitalea guaymasensis genome.</title>
        <authorList>
            <person name="Postec A."/>
        </authorList>
    </citation>
    <scope>NUCLEOTIDE SEQUENCE [LARGE SCALE GENOMIC DNA]</scope>
    <source>
        <strain evidence="8 9">Ra1766G1</strain>
    </source>
</reference>
<feature type="transmembrane region" description="Helical" evidence="6">
    <location>
        <begin position="103"/>
        <end position="125"/>
    </location>
</feature>
<feature type="transmembrane region" description="Helical" evidence="6">
    <location>
        <begin position="477"/>
        <end position="494"/>
    </location>
</feature>
<feature type="transmembrane region" description="Helical" evidence="6">
    <location>
        <begin position="453"/>
        <end position="470"/>
    </location>
</feature>
<feature type="domain" description="Na+/H+ antiporter NhaC-like C-terminal" evidence="7">
    <location>
        <begin position="156"/>
        <end position="472"/>
    </location>
</feature>
<evidence type="ECO:0000256" key="4">
    <source>
        <dbReference type="ARBA" id="ARBA00022989"/>
    </source>
</evidence>
<keyword evidence="9" id="KW-1185">Reference proteome</keyword>
<dbReference type="PANTHER" id="PTHR43478:SF1">
    <property type="entry name" value="NA+_H+ ANTIPORTER NHAC-LIKE C-TERMINAL DOMAIN-CONTAINING PROTEIN"/>
    <property type="match status" value="1"/>
</dbReference>
<keyword evidence="3 6" id="KW-0812">Transmembrane</keyword>
<dbReference type="Pfam" id="PF03553">
    <property type="entry name" value="Na_H_antiporter"/>
    <property type="match status" value="1"/>
</dbReference>
<feature type="transmembrane region" description="Helical" evidence="6">
    <location>
        <begin position="293"/>
        <end position="313"/>
    </location>
</feature>
<evidence type="ECO:0000256" key="1">
    <source>
        <dbReference type="ARBA" id="ARBA00004651"/>
    </source>
</evidence>
<evidence type="ECO:0000259" key="7">
    <source>
        <dbReference type="Pfam" id="PF03553"/>
    </source>
</evidence>
<sequence>MELLLSLVPAIIMIVLVIITKKVIMSLSVGIIIGSLIAHGFNVLDTISYIGTTVWEIITDFSWHMPIVGFLLLLGIITTLLTITNSTKAFADFAVSKIKNKKAAQIVAWILGIVIFIDDYFNALVIGEISKPITDRYSISRAKLSYIIDSTSAPVVILLPISTWGAYIIGTLTGVFKKVGYTATTGTGAYWRMIPMQFYAIVALIMVFVVIKFNINIGKMKTYERKAEEGNDISCSKSAEDISHVQAVTNKGSKWALIITILSLIILILGGMLYDAKWDISQMLSVDITLPLFRGSVITTIIATIFAITTGEVSGKHLFRATKSGIRSMLPASIILIAAWTLVEVIDKLNTGQYLADWIETSQMNPSLLIPIMFIIGSFIAFMTGTSWGTFGLLLPIVGKILAATDPSMMLPAMAAVLSGAILGDHCSPISDTTVLSATGAQAKLDAHFTSQLPYALIAGLISFVAFIIYGFTKNLLLCYGVIIVEFAIFIFITNKLKKPTEVNQ</sequence>
<feature type="transmembrane region" description="Helical" evidence="6">
    <location>
        <begin position="63"/>
        <end position="83"/>
    </location>
</feature>
<protein>
    <submittedName>
        <fullName evidence="8">Na+/H+ antiporter NhaC family protein</fullName>
    </submittedName>
</protein>
<dbReference type="AlphaFoldDB" id="A0A8J8M7X1"/>